<evidence type="ECO:0000313" key="3">
    <source>
        <dbReference type="Ensembl" id="ENSEBUP00000013861.1"/>
    </source>
</evidence>
<dbReference type="Proteomes" id="UP000694388">
    <property type="component" value="Unplaced"/>
</dbReference>
<dbReference type="AlphaFoldDB" id="A0A8C4QDH8"/>
<name>A0A8C4QDH8_EPTBU</name>
<feature type="region of interest" description="Disordered" evidence="1">
    <location>
        <begin position="98"/>
        <end position="137"/>
    </location>
</feature>
<accession>A0A8C4QDH8</accession>
<organism evidence="3 4">
    <name type="scientific">Eptatretus burgeri</name>
    <name type="common">Inshore hagfish</name>
    <dbReference type="NCBI Taxonomy" id="7764"/>
    <lineage>
        <taxon>Eukaryota</taxon>
        <taxon>Metazoa</taxon>
        <taxon>Chordata</taxon>
        <taxon>Craniata</taxon>
        <taxon>Vertebrata</taxon>
        <taxon>Cyclostomata</taxon>
        <taxon>Myxini</taxon>
        <taxon>Myxiniformes</taxon>
        <taxon>Myxinidae</taxon>
        <taxon>Eptatretinae</taxon>
        <taxon>Eptatretus</taxon>
    </lineage>
</organism>
<sequence length="282" mass="32747">MKKLNNVREDHEQRLENLQLVQAEDRVKAELIEWNLSLVEQALRVMRAALASQLSWTDVEAFLSEAQDRGDPVACAIHHLRLDTNHITMALRNPYQQLNEEDGEHDEVKREEKEEDKKVEKKQKKKKKKNMQKPESDGLNKPVLIDLDLGLSAFANSKRFYDLKRHAAKKELKTIEASEKAFKSAEKKTWQTLKEVRVVASIQKARKIYWFEKLLWFISSENFLVIAGRDQQQNELIVKRYLRAGDLYLHADIHGATSCVLKNNTGKNLSWKMMLVNLVESA</sequence>
<evidence type="ECO:0000313" key="4">
    <source>
        <dbReference type="Proteomes" id="UP000694388"/>
    </source>
</evidence>
<dbReference type="PANTHER" id="PTHR15239:SF6">
    <property type="entry name" value="RIBOSOME QUALITY CONTROL COMPLEX SUBUNIT NEMF"/>
    <property type="match status" value="1"/>
</dbReference>
<feature type="domain" description="NFACT RNA-binding" evidence="2">
    <location>
        <begin position="213"/>
        <end position="272"/>
    </location>
</feature>
<dbReference type="PANTHER" id="PTHR15239">
    <property type="entry name" value="NUCLEAR EXPORT MEDIATOR FACTOR NEMF"/>
    <property type="match status" value="1"/>
</dbReference>
<feature type="compositionally biased region" description="Basic and acidic residues" evidence="1">
    <location>
        <begin position="106"/>
        <end position="119"/>
    </location>
</feature>
<feature type="compositionally biased region" description="Basic residues" evidence="1">
    <location>
        <begin position="120"/>
        <end position="131"/>
    </location>
</feature>
<dbReference type="GO" id="GO:0000049">
    <property type="term" value="F:tRNA binding"/>
    <property type="evidence" value="ECO:0007669"/>
    <property type="project" value="TreeGrafter"/>
</dbReference>
<keyword evidence="4" id="KW-1185">Reference proteome</keyword>
<dbReference type="GO" id="GO:0043023">
    <property type="term" value="F:ribosomal large subunit binding"/>
    <property type="evidence" value="ECO:0007669"/>
    <property type="project" value="TreeGrafter"/>
</dbReference>
<dbReference type="GeneTree" id="ENSGT00390000018516"/>
<dbReference type="InterPro" id="IPR051608">
    <property type="entry name" value="RQC_Subunit_NEMF"/>
</dbReference>
<protein>
    <submittedName>
        <fullName evidence="3">Nuclear export mediator factor</fullName>
    </submittedName>
</protein>
<evidence type="ECO:0000256" key="1">
    <source>
        <dbReference type="SAM" id="MobiDB-lite"/>
    </source>
</evidence>
<dbReference type="Ensembl" id="ENSEBUT00000014437.1">
    <property type="protein sequence ID" value="ENSEBUP00000013861.1"/>
    <property type="gene ID" value="ENSEBUG00000008640.1"/>
</dbReference>
<dbReference type="GO" id="GO:1990116">
    <property type="term" value="P:ribosome-associated ubiquitin-dependent protein catabolic process"/>
    <property type="evidence" value="ECO:0007669"/>
    <property type="project" value="TreeGrafter"/>
</dbReference>
<evidence type="ECO:0000259" key="2">
    <source>
        <dbReference type="Pfam" id="PF05670"/>
    </source>
</evidence>
<dbReference type="GO" id="GO:1990112">
    <property type="term" value="C:RQC complex"/>
    <property type="evidence" value="ECO:0007669"/>
    <property type="project" value="TreeGrafter"/>
</dbReference>
<reference evidence="3" key="2">
    <citation type="submission" date="2025-09" db="UniProtKB">
        <authorList>
            <consortium name="Ensembl"/>
        </authorList>
    </citation>
    <scope>IDENTIFICATION</scope>
</reference>
<dbReference type="InterPro" id="IPR008532">
    <property type="entry name" value="NFACT_RNA-bd"/>
</dbReference>
<dbReference type="GO" id="GO:0072344">
    <property type="term" value="P:rescue of stalled ribosome"/>
    <property type="evidence" value="ECO:0007669"/>
    <property type="project" value="TreeGrafter"/>
</dbReference>
<dbReference type="Pfam" id="PF05670">
    <property type="entry name" value="NFACT-R_1"/>
    <property type="match status" value="1"/>
</dbReference>
<reference evidence="3" key="1">
    <citation type="submission" date="2025-08" db="UniProtKB">
        <authorList>
            <consortium name="Ensembl"/>
        </authorList>
    </citation>
    <scope>IDENTIFICATION</scope>
</reference>
<proteinExistence type="predicted"/>